<organism evidence="2 3">
    <name type="scientific">Reichenbachiella faecimaris</name>
    <dbReference type="NCBI Taxonomy" id="692418"/>
    <lineage>
        <taxon>Bacteria</taxon>
        <taxon>Pseudomonadati</taxon>
        <taxon>Bacteroidota</taxon>
        <taxon>Cytophagia</taxon>
        <taxon>Cytophagales</taxon>
        <taxon>Reichenbachiellaceae</taxon>
        <taxon>Reichenbachiella</taxon>
    </lineage>
</organism>
<proteinExistence type="predicted"/>
<dbReference type="AlphaFoldDB" id="A0A1W2GNM8"/>
<name>A0A1W2GNM8_REIFA</name>
<sequence length="450" mass="47724">MKKNNMLSLVFGSALIAMFATSCDEDLTSTPLSIDYLDSVTVRIYPKTDLDLTSAGNESAPAGTSVTITIPYSQYSTTGTGGGSNSSIVVGDTVNANGFAEFTVPVDDNGVNATVSVDGFEFDQVQADGSTKASWYNFTPITYALILGGKSIYSQSLATITAIDESSTLLPATLVGNVTGEFNNQSPGKESAPEGTVVTITKVDGAEQFETETTLDANGQFSIEVEVNRNGGDSFEVTVKAFNAEQVQTAGASPATINVEFASTTVDYDDIVPGQTKIQNIVLADPTSTDTETSVELITISGTIYSETNEDQETASREQLANTTLTLYTIFEGEDEDETTTVQWSEEVTTDANGKYTVDIPVDNNIYLSSTAHVDRTLDTGEVDGDLNPIYETTTFRLDIARVADGADTDDTDDAFLLTGGLTFDQGGIDIGTEAGADQFASDWVEVTQP</sequence>
<dbReference type="PROSITE" id="PS51257">
    <property type="entry name" value="PROKAR_LIPOPROTEIN"/>
    <property type="match status" value="1"/>
</dbReference>
<dbReference type="Proteomes" id="UP000192472">
    <property type="component" value="Unassembled WGS sequence"/>
</dbReference>
<reference evidence="2 3" key="1">
    <citation type="submission" date="2017-04" db="EMBL/GenBank/DDBJ databases">
        <authorList>
            <person name="Afonso C.L."/>
            <person name="Miller P.J."/>
            <person name="Scott M.A."/>
            <person name="Spackman E."/>
            <person name="Goraichik I."/>
            <person name="Dimitrov K.M."/>
            <person name="Suarez D.L."/>
            <person name="Swayne D.E."/>
        </authorList>
    </citation>
    <scope>NUCLEOTIDE SEQUENCE [LARGE SCALE GENOMIC DNA]</scope>
    <source>
        <strain evidence="2 3">DSM 26133</strain>
    </source>
</reference>
<protein>
    <recommendedName>
        <fullName evidence="4">Carboxypeptidase regulatory-like domain-containing protein</fullName>
    </recommendedName>
</protein>
<evidence type="ECO:0008006" key="4">
    <source>
        <dbReference type="Google" id="ProtNLM"/>
    </source>
</evidence>
<evidence type="ECO:0000313" key="3">
    <source>
        <dbReference type="Proteomes" id="UP000192472"/>
    </source>
</evidence>
<dbReference type="STRING" id="692418.SAMN04488029_3680"/>
<evidence type="ECO:0000313" key="2">
    <source>
        <dbReference type="EMBL" id="SMD38201.1"/>
    </source>
</evidence>
<keyword evidence="1" id="KW-0732">Signal</keyword>
<feature type="signal peptide" evidence="1">
    <location>
        <begin position="1"/>
        <end position="22"/>
    </location>
</feature>
<dbReference type="RefSeq" id="WP_084374300.1">
    <property type="nucleotide sequence ID" value="NZ_FWYF01000004.1"/>
</dbReference>
<gene>
    <name evidence="2" type="ORF">SAMN04488029_3680</name>
</gene>
<keyword evidence="3" id="KW-1185">Reference proteome</keyword>
<dbReference type="EMBL" id="FWYF01000004">
    <property type="protein sequence ID" value="SMD38201.1"/>
    <property type="molecule type" value="Genomic_DNA"/>
</dbReference>
<evidence type="ECO:0000256" key="1">
    <source>
        <dbReference type="SAM" id="SignalP"/>
    </source>
</evidence>
<accession>A0A1W2GNM8</accession>
<feature type="chain" id="PRO_5012868118" description="Carboxypeptidase regulatory-like domain-containing protein" evidence="1">
    <location>
        <begin position="23"/>
        <end position="450"/>
    </location>
</feature>